<evidence type="ECO:0000313" key="4">
    <source>
        <dbReference type="EMBL" id="SEG06551.1"/>
    </source>
</evidence>
<dbReference type="InterPro" id="IPR011250">
    <property type="entry name" value="OMP/PagP_B-barrel"/>
</dbReference>
<evidence type="ECO:0000313" key="5">
    <source>
        <dbReference type="Proteomes" id="UP000236728"/>
    </source>
</evidence>
<dbReference type="OrthoDB" id="121884at2"/>
<evidence type="ECO:0000256" key="2">
    <source>
        <dbReference type="SAM" id="SignalP"/>
    </source>
</evidence>
<feature type="chain" id="PRO_5009289024" evidence="2">
    <location>
        <begin position="17"/>
        <end position="203"/>
    </location>
</feature>
<feature type="domain" description="Outer membrane protein beta-barrel" evidence="3">
    <location>
        <begin position="8"/>
        <end position="193"/>
    </location>
</feature>
<dbReference type="Proteomes" id="UP000236728">
    <property type="component" value="Unassembled WGS sequence"/>
</dbReference>
<keyword evidence="5" id="KW-1185">Reference proteome</keyword>
<reference evidence="4 5" key="1">
    <citation type="submission" date="2016-10" db="EMBL/GenBank/DDBJ databases">
        <authorList>
            <person name="de Groot N.N."/>
        </authorList>
    </citation>
    <scope>NUCLEOTIDE SEQUENCE [LARGE SCALE GENOMIC DNA]</scope>
    <source>
        <strain evidence="4 5">DSM 22489</strain>
    </source>
</reference>
<dbReference type="RefSeq" id="WP_103932738.1">
    <property type="nucleotide sequence ID" value="NZ_FNVA01000002.1"/>
</dbReference>
<dbReference type="SUPFAM" id="SSF56925">
    <property type="entry name" value="OMPA-like"/>
    <property type="match status" value="1"/>
</dbReference>
<dbReference type="InterPro" id="IPR027385">
    <property type="entry name" value="Beta-barrel_OMP"/>
</dbReference>
<gene>
    <name evidence="4" type="ORF">SAMN05421819_1869</name>
</gene>
<name>A0A1H5X496_9BACT</name>
<dbReference type="AlphaFoldDB" id="A0A1H5X496"/>
<evidence type="ECO:0000259" key="3">
    <source>
        <dbReference type="Pfam" id="PF13505"/>
    </source>
</evidence>
<sequence length="203" mass="22421">MKRILTALLLSLSAAAALGQAGSTASRKLDLQVGGGYSNGKSDYTLNRLGGFMIYADADFMRHIGVELNFHQISDPNSPVYERTYEAGARYFRDYGRFRPYVKGLYGRGVFNSPVYDYYVQVACTSGTCTYQLEETNFNLAYNMMVGGAGVDISIVPRVNARVDYEYQKWFSGPGLTNGLTPQIISIGVAYHFPAGRPVGYNH</sequence>
<evidence type="ECO:0000256" key="1">
    <source>
        <dbReference type="ARBA" id="ARBA00022729"/>
    </source>
</evidence>
<accession>A0A1H5X496</accession>
<feature type="signal peptide" evidence="2">
    <location>
        <begin position="1"/>
        <end position="16"/>
    </location>
</feature>
<dbReference type="Pfam" id="PF13505">
    <property type="entry name" value="OMP_b-brl"/>
    <property type="match status" value="1"/>
</dbReference>
<proteinExistence type="predicted"/>
<dbReference type="EMBL" id="FNVA01000002">
    <property type="protein sequence ID" value="SEG06551.1"/>
    <property type="molecule type" value="Genomic_DNA"/>
</dbReference>
<organism evidence="4 5">
    <name type="scientific">Bryocella elongata</name>
    <dbReference type="NCBI Taxonomy" id="863522"/>
    <lineage>
        <taxon>Bacteria</taxon>
        <taxon>Pseudomonadati</taxon>
        <taxon>Acidobacteriota</taxon>
        <taxon>Terriglobia</taxon>
        <taxon>Terriglobales</taxon>
        <taxon>Acidobacteriaceae</taxon>
        <taxon>Bryocella</taxon>
    </lineage>
</organism>
<keyword evidence="1 2" id="KW-0732">Signal</keyword>
<protein>
    <submittedName>
        <fullName evidence="4">Opacity protein</fullName>
    </submittedName>
</protein>
<dbReference type="Gene3D" id="2.40.160.20">
    <property type="match status" value="1"/>
</dbReference>